<reference evidence="3 4" key="1">
    <citation type="submission" date="2019-12" db="EMBL/GenBank/DDBJ databases">
        <title>Draft genome sequence of the ascomycete Xylaria multiplex DSM 110363.</title>
        <authorList>
            <person name="Buettner E."/>
            <person name="Kellner H."/>
        </authorList>
    </citation>
    <scope>NUCLEOTIDE SEQUENCE [LARGE SCALE GENOMIC DNA]</scope>
    <source>
        <strain evidence="3 4">DSM 110363</strain>
    </source>
</reference>
<feature type="region of interest" description="Disordered" evidence="1">
    <location>
        <begin position="344"/>
        <end position="382"/>
    </location>
</feature>
<evidence type="ECO:0000313" key="3">
    <source>
        <dbReference type="EMBL" id="KAF2967624.1"/>
    </source>
</evidence>
<dbReference type="InterPro" id="IPR045866">
    <property type="entry name" value="FAM210A/B-like"/>
</dbReference>
<feature type="compositionally biased region" description="Polar residues" evidence="1">
    <location>
        <begin position="68"/>
        <end position="79"/>
    </location>
</feature>
<dbReference type="GO" id="GO:0005739">
    <property type="term" value="C:mitochondrion"/>
    <property type="evidence" value="ECO:0007669"/>
    <property type="project" value="TreeGrafter"/>
</dbReference>
<dbReference type="AlphaFoldDB" id="A0A7C8ITH2"/>
<keyword evidence="4" id="KW-1185">Reference proteome</keyword>
<protein>
    <recommendedName>
        <fullName evidence="2">DUF1279 domain-containing protein</fullName>
    </recommendedName>
</protein>
<dbReference type="PANTHER" id="PTHR21377">
    <property type="entry name" value="PROTEIN FAM210B, MITOCHONDRIAL"/>
    <property type="match status" value="1"/>
</dbReference>
<comment type="caution">
    <text evidence="3">The sequence shown here is derived from an EMBL/GenBank/DDBJ whole genome shotgun (WGS) entry which is preliminary data.</text>
</comment>
<feature type="region of interest" description="Disordered" evidence="1">
    <location>
        <begin position="68"/>
        <end position="104"/>
    </location>
</feature>
<dbReference type="InterPro" id="IPR009688">
    <property type="entry name" value="FAM210A/B-like_dom"/>
</dbReference>
<feature type="compositionally biased region" description="Basic residues" evidence="1">
    <location>
        <begin position="80"/>
        <end position="89"/>
    </location>
</feature>
<organism evidence="3 4">
    <name type="scientific">Xylaria multiplex</name>
    <dbReference type="NCBI Taxonomy" id="323545"/>
    <lineage>
        <taxon>Eukaryota</taxon>
        <taxon>Fungi</taxon>
        <taxon>Dikarya</taxon>
        <taxon>Ascomycota</taxon>
        <taxon>Pezizomycotina</taxon>
        <taxon>Sordariomycetes</taxon>
        <taxon>Xylariomycetidae</taxon>
        <taxon>Xylariales</taxon>
        <taxon>Xylariaceae</taxon>
        <taxon>Xylaria</taxon>
    </lineage>
</organism>
<evidence type="ECO:0000256" key="1">
    <source>
        <dbReference type="SAM" id="MobiDB-lite"/>
    </source>
</evidence>
<dbReference type="InParanoid" id="A0A7C8ITH2"/>
<proteinExistence type="predicted"/>
<dbReference type="FunCoup" id="A0A7C8ITH2">
    <property type="interactions" value="12"/>
</dbReference>
<sequence length="382" mass="43003">MIRAYLRILRPLLQPSGHAVGLQNALGLETQPLRRAFTSISQPSLRYPISKFTQRINYRPRISNSINKSYQSPLRTNGRSFHKASRLRGSKPNPSKPNAQEPQGLSARLKKLTREYGWAAMGVYLSLSVLDFPFCFLLVRVVGTERIGELEHWLVSHVSKVIPDSVRNRWNEYRAALKEAKREQSGGEEEVEVAGWGVEQADERNKTEASLGTQLALAYAIHKSFIFLRVPLTVAVTPKVVKVLRSWVTRSHKYNDKDHAGLAEGTVLPQDNLPKFFAKHGFEGVDPKKTKKNGAGKGNWGNVGEEIVDEQFNFVNARRRSNSSGYSNHLNDFKTKFEFNEPEPVFEESVHGPTAEDDNVLTKTETSSSDSSSVDDNHRKSM</sequence>
<dbReference type="EMBL" id="WUBL01000064">
    <property type="protein sequence ID" value="KAF2967624.1"/>
    <property type="molecule type" value="Genomic_DNA"/>
</dbReference>
<evidence type="ECO:0000259" key="2">
    <source>
        <dbReference type="Pfam" id="PF06916"/>
    </source>
</evidence>
<feature type="compositionally biased region" description="Polar residues" evidence="1">
    <location>
        <begin position="92"/>
        <end position="103"/>
    </location>
</feature>
<dbReference type="OrthoDB" id="426386at2759"/>
<dbReference type="Pfam" id="PF06916">
    <property type="entry name" value="FAM210A-B_dom"/>
    <property type="match status" value="1"/>
</dbReference>
<feature type="domain" description="DUF1279" evidence="2">
    <location>
        <begin position="108"/>
        <end position="238"/>
    </location>
</feature>
<evidence type="ECO:0000313" key="4">
    <source>
        <dbReference type="Proteomes" id="UP000481858"/>
    </source>
</evidence>
<dbReference type="PANTHER" id="PTHR21377:SF0">
    <property type="entry name" value="PROTEIN FAM210B, MITOCHONDRIAL"/>
    <property type="match status" value="1"/>
</dbReference>
<accession>A0A7C8ITH2</accession>
<dbReference type="Proteomes" id="UP000481858">
    <property type="component" value="Unassembled WGS sequence"/>
</dbReference>
<name>A0A7C8ITH2_9PEZI</name>
<gene>
    <name evidence="3" type="ORF">GQX73_g5943</name>
</gene>